<dbReference type="Gene3D" id="2.60.290.11">
    <property type="entry name" value="TM1070-like"/>
    <property type="match status" value="3"/>
</dbReference>
<proteinExistence type="predicted"/>
<organism evidence="1 2">
    <name type="scientific">Candidatus Solincola sediminis</name>
    <dbReference type="NCBI Taxonomy" id="1797199"/>
    <lineage>
        <taxon>Bacteria</taxon>
        <taxon>Bacillati</taxon>
        <taxon>Actinomycetota</taxon>
        <taxon>Candidatus Geothermincolia</taxon>
        <taxon>Candidatus Geothermincolales</taxon>
        <taxon>Candidatus Geothermincolaceae</taxon>
        <taxon>Candidatus Solincola</taxon>
    </lineage>
</organism>
<dbReference type="STRING" id="1797197.A2Y75_07725"/>
<dbReference type="EMBL" id="MELK01000035">
    <property type="protein sequence ID" value="OFW57306.1"/>
    <property type="molecule type" value="Genomic_DNA"/>
</dbReference>
<accession>A0A1F2WKC6</accession>
<reference evidence="1 2" key="1">
    <citation type="journal article" date="2016" name="Nat. Commun.">
        <title>Thousands of microbial genomes shed light on interconnected biogeochemical processes in an aquifer system.</title>
        <authorList>
            <person name="Anantharaman K."/>
            <person name="Brown C.T."/>
            <person name="Hug L.A."/>
            <person name="Sharon I."/>
            <person name="Castelle C.J."/>
            <person name="Probst A.J."/>
            <person name="Thomas B.C."/>
            <person name="Singh A."/>
            <person name="Wilkins M.J."/>
            <person name="Karaoz U."/>
            <person name="Brodie E.L."/>
            <person name="Williams K.H."/>
            <person name="Hubbard S.S."/>
            <person name="Banfield J.F."/>
        </authorList>
    </citation>
    <scope>NUCLEOTIDE SEQUENCE [LARGE SCALE GENOMIC DNA]</scope>
</reference>
<name>A0A1F2WKC6_9ACTN</name>
<evidence type="ECO:0000313" key="1">
    <source>
        <dbReference type="EMBL" id="OFW57306.1"/>
    </source>
</evidence>
<dbReference type="AlphaFoldDB" id="A0A1F2WKC6"/>
<dbReference type="InterPro" id="IPR036698">
    <property type="entry name" value="TM1070-like_sf"/>
</dbReference>
<comment type="caution">
    <text evidence="1">The sequence shown here is derived from an EMBL/GenBank/DDBJ whole genome shotgun (WGS) entry which is preliminary data.</text>
</comment>
<gene>
    <name evidence="1" type="ORF">A2Y75_07725</name>
</gene>
<evidence type="ECO:0000313" key="2">
    <source>
        <dbReference type="Proteomes" id="UP000177876"/>
    </source>
</evidence>
<sequence>MRGKIILKATAVSVLICLFLVVSMPLAGAKGEARTSCNAKAWYFAEGYTGGDFDTWILIQNPNETDAIAHVTFFTPRGEPIPWDVPLAKETRYTIYLNTIPGLEKQEVATAVECEGEGVVAERAMYFNYKNAEGQNRSGGHASIGANGLSTSWYMPEGYTGSGFDTYILLMNPNEEDANIHLKLMKPEDGKYYMFTAVVGAGRRASVKVDDLVWKEGQNNVIPTSYEMATGETTPGKEVDFKDCDVSTYIWADQQIVAERSMYFDYYGKAGGSNSIAASGASPLWYLPEGYTGGDFDTWLLAMNVSGGKADITYTFYSNTPGFEPISVTHYDIPNYSRDSIHVDEVQGLAATDVSAMVTATKSVETANEEDGSANIVAERSVYFRYGTAREGHTSIGSPCAYPDWYLAEGYTGKGFDTYVLVMNPFDFWQKVTATFMTSGGNTIEKSFDVPPMYRLTIKVNDMDPALANTDVSTRIQAEPLESAEAVSSGVCGGVVAERAMYFTYTDPQDGSKKTGGSCSIGYGSW</sequence>
<dbReference type="Proteomes" id="UP000177876">
    <property type="component" value="Unassembled WGS sequence"/>
</dbReference>
<protein>
    <submittedName>
        <fullName evidence="1">Uncharacterized protein</fullName>
    </submittedName>
</protein>